<dbReference type="GO" id="GO:0033540">
    <property type="term" value="P:fatty acid beta-oxidation using acyl-CoA oxidase"/>
    <property type="evidence" value="ECO:0007669"/>
    <property type="project" value="TreeGrafter"/>
</dbReference>
<evidence type="ECO:0000256" key="8">
    <source>
        <dbReference type="ARBA" id="ARBA00023002"/>
    </source>
</evidence>
<dbReference type="EMBL" id="JANEYG010000086">
    <property type="protein sequence ID" value="KAJ8913816.1"/>
    <property type="molecule type" value="Genomic_DNA"/>
</dbReference>
<dbReference type="GO" id="GO:0016402">
    <property type="term" value="F:pristanoyl-CoA oxidase activity"/>
    <property type="evidence" value="ECO:0007669"/>
    <property type="project" value="TreeGrafter"/>
</dbReference>
<evidence type="ECO:0000256" key="13">
    <source>
        <dbReference type="PIRSR" id="PIRSR000168-2"/>
    </source>
</evidence>
<feature type="domain" description="Acyl-CoA oxidase C-alpha1" evidence="15">
    <location>
        <begin position="283"/>
        <end position="447"/>
    </location>
</feature>
<dbReference type="GO" id="GO:0071949">
    <property type="term" value="F:FAD binding"/>
    <property type="evidence" value="ECO:0007669"/>
    <property type="project" value="InterPro"/>
</dbReference>
<comment type="pathway">
    <text evidence="3">Lipid metabolism.</text>
</comment>
<reference evidence="16 17" key="1">
    <citation type="journal article" date="2023" name="Insect Mol. Biol.">
        <title>Genome sequencing provides insights into the evolution of gene families encoding plant cell wall-degrading enzymes in longhorned beetles.</title>
        <authorList>
            <person name="Shin N.R."/>
            <person name="Okamura Y."/>
            <person name="Kirsch R."/>
            <person name="Pauchet Y."/>
        </authorList>
    </citation>
    <scope>NUCLEOTIDE SEQUENCE [LARGE SCALE GENOMIC DNA]</scope>
    <source>
        <strain evidence="16">EAD_L_NR</strain>
    </source>
</reference>
<evidence type="ECO:0000256" key="11">
    <source>
        <dbReference type="PIRNR" id="PIRNR000168"/>
    </source>
</evidence>
<comment type="caution">
    <text evidence="16">The sequence shown here is derived from an EMBL/GenBank/DDBJ whole genome shotgun (WGS) entry which is preliminary data.</text>
</comment>
<evidence type="ECO:0000256" key="9">
    <source>
        <dbReference type="ARBA" id="ARBA00023098"/>
    </source>
</evidence>
<dbReference type="AlphaFoldDB" id="A0AAV8VHM9"/>
<dbReference type="PANTHER" id="PTHR10909">
    <property type="entry name" value="ELECTRON TRANSPORT OXIDOREDUCTASE"/>
    <property type="match status" value="1"/>
</dbReference>
<protein>
    <recommendedName>
        <fullName evidence="11">Acyl-coenzyme A oxidase</fullName>
    </recommendedName>
</protein>
<dbReference type="FunFam" id="2.40.110.10:FF:000005">
    <property type="entry name" value="Acyl-coenzyme A oxidase"/>
    <property type="match status" value="1"/>
</dbReference>
<organism evidence="16 17">
    <name type="scientific">Exocentrus adspersus</name>
    <dbReference type="NCBI Taxonomy" id="1586481"/>
    <lineage>
        <taxon>Eukaryota</taxon>
        <taxon>Metazoa</taxon>
        <taxon>Ecdysozoa</taxon>
        <taxon>Arthropoda</taxon>
        <taxon>Hexapoda</taxon>
        <taxon>Insecta</taxon>
        <taxon>Pterygota</taxon>
        <taxon>Neoptera</taxon>
        <taxon>Endopterygota</taxon>
        <taxon>Coleoptera</taxon>
        <taxon>Polyphaga</taxon>
        <taxon>Cucujiformia</taxon>
        <taxon>Chrysomeloidea</taxon>
        <taxon>Cerambycidae</taxon>
        <taxon>Lamiinae</taxon>
        <taxon>Acanthocinini</taxon>
        <taxon>Exocentrus</taxon>
    </lineage>
</organism>
<keyword evidence="7" id="KW-0276">Fatty acid metabolism</keyword>
<dbReference type="Gene3D" id="2.40.110.10">
    <property type="entry name" value="Butyryl-CoA Dehydrogenase, subunit A, domain 2"/>
    <property type="match status" value="1"/>
</dbReference>
<dbReference type="Pfam" id="PF22924">
    <property type="entry name" value="ACOX_C_alpha1"/>
    <property type="match status" value="1"/>
</dbReference>
<dbReference type="InterPro" id="IPR046373">
    <property type="entry name" value="Acyl-CoA_Oxase/DH_mid-dom_sf"/>
</dbReference>
<dbReference type="Gene3D" id="1.20.140.10">
    <property type="entry name" value="Butyryl-CoA Dehydrogenase, subunit A, domain 3"/>
    <property type="match status" value="2"/>
</dbReference>
<feature type="binding site" evidence="13">
    <location>
        <position position="180"/>
    </location>
    <ligand>
        <name>FAD</name>
        <dbReference type="ChEBI" id="CHEBI:57692"/>
    </ligand>
</feature>
<evidence type="ECO:0000259" key="14">
    <source>
        <dbReference type="Pfam" id="PF01756"/>
    </source>
</evidence>
<proteinExistence type="inferred from homology"/>
<gene>
    <name evidence="16" type="ORF">NQ315_003725</name>
</gene>
<dbReference type="InterPro" id="IPR055060">
    <property type="entry name" value="ACOX_C_alpha1"/>
</dbReference>
<dbReference type="GO" id="GO:0055088">
    <property type="term" value="P:lipid homeostasis"/>
    <property type="evidence" value="ECO:0007669"/>
    <property type="project" value="TreeGrafter"/>
</dbReference>
<evidence type="ECO:0000256" key="4">
    <source>
        <dbReference type="ARBA" id="ARBA00006288"/>
    </source>
</evidence>
<dbReference type="Pfam" id="PF01756">
    <property type="entry name" value="ACOX"/>
    <property type="match status" value="1"/>
</dbReference>
<dbReference type="PIRSF" id="PIRSF000168">
    <property type="entry name" value="Acyl-CoA_oxidase"/>
    <property type="match status" value="1"/>
</dbReference>
<evidence type="ECO:0000256" key="5">
    <source>
        <dbReference type="ARBA" id="ARBA00022630"/>
    </source>
</evidence>
<keyword evidence="6 11" id="KW-0274">FAD</keyword>
<dbReference type="GO" id="GO:0005777">
    <property type="term" value="C:peroxisome"/>
    <property type="evidence" value="ECO:0007669"/>
    <property type="project" value="UniProtKB-SubCell"/>
</dbReference>
<dbReference type="InterPro" id="IPR009100">
    <property type="entry name" value="AcylCoA_DH/oxidase_NM_dom_sf"/>
</dbReference>
<dbReference type="InterPro" id="IPR002655">
    <property type="entry name" value="Acyl-CoA_oxidase_C"/>
</dbReference>
<dbReference type="GO" id="GO:0005504">
    <property type="term" value="F:fatty acid binding"/>
    <property type="evidence" value="ECO:0007669"/>
    <property type="project" value="TreeGrafter"/>
</dbReference>
<comment type="cofactor">
    <cofactor evidence="1">
        <name>FAD</name>
        <dbReference type="ChEBI" id="CHEBI:57692"/>
    </cofactor>
</comment>
<comment type="similarity">
    <text evidence="4 11">Belongs to the acyl-CoA oxidase family.</text>
</comment>
<feature type="domain" description="Acyl-CoA oxidase C-terminal" evidence="14">
    <location>
        <begin position="491"/>
        <end position="666"/>
    </location>
</feature>
<keyword evidence="8" id="KW-0560">Oxidoreductase</keyword>
<evidence type="ECO:0000313" key="16">
    <source>
        <dbReference type="EMBL" id="KAJ8913816.1"/>
    </source>
</evidence>
<keyword evidence="5 11" id="KW-0285">Flavoprotein</keyword>
<evidence type="ECO:0000256" key="1">
    <source>
        <dbReference type="ARBA" id="ARBA00001974"/>
    </source>
</evidence>
<comment type="subcellular location">
    <subcellularLocation>
        <location evidence="2">Peroxisome</location>
    </subcellularLocation>
</comment>
<dbReference type="FunFam" id="1.20.140.10:FF:000010">
    <property type="entry name" value="Acyl-coenzyme A oxidase"/>
    <property type="match status" value="1"/>
</dbReference>
<evidence type="ECO:0000256" key="3">
    <source>
        <dbReference type="ARBA" id="ARBA00005189"/>
    </source>
</evidence>
<dbReference type="InterPro" id="IPR036250">
    <property type="entry name" value="AcylCo_DH-like_C"/>
</dbReference>
<feature type="active site" description="Proton acceptor" evidence="12">
    <location>
        <position position="432"/>
    </location>
</feature>
<sequence length="676" mass="76243">MARFLKNFPPGPLDYYRKRASFDWKQMKLFIDTEEITEYEHNVYRELEKYPEYNVNNLTPRSLDERRHLALKQALAYRTIELLSLQSLISDLKRPAASTRIMMQYFPDSTIKYSVTDRLFTSAIVNMGSDRHLHFVSDAEEGKATVVMPGGMRTTATYDVRNKHFILHSPDFEAAKCWTGGLGQCSTHAIVYAKLLLKGVDYGLHAFIVPVRDAKTLLPYPGLKIGDMGEKIGLNGLDNGFVQFNNYKLPRENLLNKFGDVTEDGEYVTPIKDPNKRHGAALGSLSGGRVNIACICEAMGTKAITIAVRYAAIRKQFGPDPHEEIPILEYQTHQYRLLPYLAAVYVLRIFNTFFNEAYFKFSLDNILGNNKDILPDLGVEIHAISSASKPLAGWIMKDAIQECREACGGHGYLKASNIGEIRNDHDANLTYEGENYVLIQQTSNWLLKLWILVLDKNKISTPLHSADFLTDAGHILRQKFAATTTNELCQLESIIPIYQWLVCHLLQMTHNKIESLISSGNSSFWAKNNSQVFYAKSLATVFIQHFFLKQMIEKISEADDLSVKNVLQKICLLYGLWSLDKHVGILYQGGYAHGPDASILIQESILKLCADLKDEAVSLVDAVAAPDFIVNSVLGASDGMVYKHLESAIYSSPYGLERPTWWRDVVNCNGDIKNKL</sequence>
<dbReference type="FunFam" id="1.20.140.10:FF:000007">
    <property type="entry name" value="Acyl-coenzyme A oxidase"/>
    <property type="match status" value="1"/>
</dbReference>
<keyword evidence="9" id="KW-0443">Lipid metabolism</keyword>
<evidence type="ECO:0000256" key="10">
    <source>
        <dbReference type="ARBA" id="ARBA00023140"/>
    </source>
</evidence>
<evidence type="ECO:0000256" key="6">
    <source>
        <dbReference type="ARBA" id="ARBA00022827"/>
    </source>
</evidence>
<dbReference type="PANTHER" id="PTHR10909:SF390">
    <property type="entry name" value="PEROXISOMAL ACYL-COENZYME A OXIDASE 3"/>
    <property type="match status" value="1"/>
</dbReference>
<keyword evidence="17" id="KW-1185">Reference proteome</keyword>
<name>A0AAV8VHM9_9CUCU</name>
<evidence type="ECO:0000313" key="17">
    <source>
        <dbReference type="Proteomes" id="UP001159042"/>
    </source>
</evidence>
<dbReference type="SUPFAM" id="SSF47203">
    <property type="entry name" value="Acyl-CoA dehydrogenase C-terminal domain-like"/>
    <property type="match status" value="2"/>
</dbReference>
<evidence type="ECO:0000256" key="7">
    <source>
        <dbReference type="ARBA" id="ARBA00022832"/>
    </source>
</evidence>
<dbReference type="Proteomes" id="UP001159042">
    <property type="component" value="Unassembled WGS sequence"/>
</dbReference>
<evidence type="ECO:0000259" key="15">
    <source>
        <dbReference type="Pfam" id="PF22924"/>
    </source>
</evidence>
<evidence type="ECO:0000256" key="12">
    <source>
        <dbReference type="PIRSR" id="PIRSR000168-1"/>
    </source>
</evidence>
<evidence type="ECO:0000256" key="2">
    <source>
        <dbReference type="ARBA" id="ARBA00004275"/>
    </source>
</evidence>
<dbReference type="InterPro" id="IPR012258">
    <property type="entry name" value="Acyl-CoA_oxidase"/>
</dbReference>
<dbReference type="SUPFAM" id="SSF56645">
    <property type="entry name" value="Acyl-CoA dehydrogenase NM domain-like"/>
    <property type="match status" value="1"/>
</dbReference>
<accession>A0AAV8VHM9</accession>
<keyword evidence="10" id="KW-0576">Peroxisome</keyword>